<feature type="domain" description="Acyltransferase 3" evidence="2">
    <location>
        <begin position="6"/>
        <end position="352"/>
    </location>
</feature>
<keyword evidence="1" id="KW-1133">Transmembrane helix</keyword>
<evidence type="ECO:0000259" key="2">
    <source>
        <dbReference type="Pfam" id="PF01757"/>
    </source>
</evidence>
<feature type="transmembrane region" description="Helical" evidence="1">
    <location>
        <begin position="336"/>
        <end position="355"/>
    </location>
</feature>
<comment type="caution">
    <text evidence="3">The sequence shown here is derived from an EMBL/GenBank/DDBJ whole genome shotgun (WGS) entry which is preliminary data.</text>
</comment>
<keyword evidence="3" id="KW-0012">Acyltransferase</keyword>
<feature type="transmembrane region" description="Helical" evidence="1">
    <location>
        <begin position="189"/>
        <end position="209"/>
    </location>
</feature>
<proteinExistence type="predicted"/>
<feature type="transmembrane region" description="Helical" evidence="1">
    <location>
        <begin position="55"/>
        <end position="74"/>
    </location>
</feature>
<feature type="transmembrane region" description="Helical" evidence="1">
    <location>
        <begin position="215"/>
        <end position="231"/>
    </location>
</feature>
<dbReference type="PANTHER" id="PTHR36927:SF3">
    <property type="entry name" value="GLUCANS BIOSYNTHESIS PROTEIN C"/>
    <property type="match status" value="1"/>
</dbReference>
<dbReference type="InterPro" id="IPR002656">
    <property type="entry name" value="Acyl_transf_3_dom"/>
</dbReference>
<organism evidence="3 4">
    <name type="scientific">Teretinema zuelzerae</name>
    <dbReference type="NCBI Taxonomy" id="156"/>
    <lineage>
        <taxon>Bacteria</taxon>
        <taxon>Pseudomonadati</taxon>
        <taxon>Spirochaetota</taxon>
        <taxon>Spirochaetia</taxon>
        <taxon>Spirochaetales</taxon>
        <taxon>Treponemataceae</taxon>
        <taxon>Teretinema</taxon>
    </lineage>
</organism>
<feature type="transmembrane region" description="Helical" evidence="1">
    <location>
        <begin position="311"/>
        <end position="330"/>
    </location>
</feature>
<dbReference type="EMBL" id="JAINWA010000003">
    <property type="protein sequence ID" value="MCD1655065.1"/>
    <property type="molecule type" value="Genomic_DNA"/>
</dbReference>
<keyword evidence="1" id="KW-0812">Transmembrane</keyword>
<evidence type="ECO:0000313" key="4">
    <source>
        <dbReference type="Proteomes" id="UP001198163"/>
    </source>
</evidence>
<feature type="transmembrane region" description="Helical" evidence="1">
    <location>
        <begin position="149"/>
        <end position="168"/>
    </location>
</feature>
<dbReference type="Pfam" id="PF01757">
    <property type="entry name" value="Acyl_transf_3"/>
    <property type="match status" value="1"/>
</dbReference>
<accession>A0AAE3EIU0</accession>
<dbReference type="PANTHER" id="PTHR36927">
    <property type="entry name" value="BLR4337 PROTEIN"/>
    <property type="match status" value="1"/>
</dbReference>
<feature type="transmembrane region" description="Helical" evidence="1">
    <location>
        <begin position="269"/>
        <end position="290"/>
    </location>
</feature>
<evidence type="ECO:0000256" key="1">
    <source>
        <dbReference type="SAM" id="Phobius"/>
    </source>
</evidence>
<dbReference type="GO" id="GO:0016747">
    <property type="term" value="F:acyltransferase activity, transferring groups other than amino-acyl groups"/>
    <property type="evidence" value="ECO:0007669"/>
    <property type="project" value="InterPro"/>
</dbReference>
<sequence>MKTERNRYVDNLRIFCILLLFPFHAAMCFNSFTLASGKPEGFYVWLGPVEWCSHIVVAVYPWWMALLFVLAGISTRRALQKRSAADYAKERVARLLVPLLAGLVLVVPPQAYIGDVFNNGYSGGFFSHYRKFFTTLTDFSGNDGAFTPGHLWFILYLFIISMVFLPLTSRFAKRNPESGPGRIRLPAGMSLPALTAGGFLFLGIFSLVGRIGNKGLGEYSACFLLGFFVLSRAEVIEKISKKWAVLSIAWAALAALRCWMWAARFQGDLAWNIGYTAFEWIGILATLSLGSRFLNVDAKPLRYLSRAAFPLYYFHQTLLLIVAFVLSSHVARPAPFILLTTAASFALSLAAYELFRRFPMSRILFGIKK</sequence>
<dbReference type="InterPro" id="IPR050623">
    <property type="entry name" value="Glucan_succinyl_AcylTrfase"/>
</dbReference>
<keyword evidence="3" id="KW-0808">Transferase</keyword>
<dbReference type="AlphaFoldDB" id="A0AAE3EIU0"/>
<keyword evidence="4" id="KW-1185">Reference proteome</keyword>
<evidence type="ECO:0000313" key="3">
    <source>
        <dbReference type="EMBL" id="MCD1655065.1"/>
    </source>
</evidence>
<protein>
    <submittedName>
        <fullName evidence="3">Acyltransferase family protein</fullName>
    </submittedName>
</protein>
<gene>
    <name evidence="3" type="ORF">K7J14_10180</name>
</gene>
<reference evidence="3" key="1">
    <citation type="submission" date="2021-08" db="EMBL/GenBank/DDBJ databases">
        <title>Comparative analyses of Brucepasteria parasyntrophica and Teretinema zuelzerae.</title>
        <authorList>
            <person name="Song Y."/>
            <person name="Brune A."/>
        </authorList>
    </citation>
    <scope>NUCLEOTIDE SEQUENCE</scope>
    <source>
        <strain evidence="3">DSM 1903</strain>
    </source>
</reference>
<feature type="transmembrane region" description="Helical" evidence="1">
    <location>
        <begin position="95"/>
        <end position="113"/>
    </location>
</feature>
<keyword evidence="1" id="KW-0472">Membrane</keyword>
<feature type="transmembrane region" description="Helical" evidence="1">
    <location>
        <begin position="243"/>
        <end position="263"/>
    </location>
</feature>
<dbReference type="Proteomes" id="UP001198163">
    <property type="component" value="Unassembled WGS sequence"/>
</dbReference>
<dbReference type="RefSeq" id="WP_230755834.1">
    <property type="nucleotide sequence ID" value="NZ_JAINWA010000003.1"/>
</dbReference>
<name>A0AAE3EIU0_9SPIR</name>
<feature type="transmembrane region" description="Helical" evidence="1">
    <location>
        <begin position="12"/>
        <end position="35"/>
    </location>
</feature>